<organism evidence="2 3">
    <name type="scientific">Fistulifera solaris</name>
    <name type="common">Oleaginous diatom</name>
    <dbReference type="NCBI Taxonomy" id="1519565"/>
    <lineage>
        <taxon>Eukaryota</taxon>
        <taxon>Sar</taxon>
        <taxon>Stramenopiles</taxon>
        <taxon>Ochrophyta</taxon>
        <taxon>Bacillariophyta</taxon>
        <taxon>Bacillariophyceae</taxon>
        <taxon>Bacillariophycidae</taxon>
        <taxon>Naviculales</taxon>
        <taxon>Naviculaceae</taxon>
        <taxon>Fistulifera</taxon>
    </lineage>
</organism>
<name>A0A1Z5KMP2_FISSO</name>
<feature type="coiled-coil region" evidence="1">
    <location>
        <begin position="1"/>
        <end position="80"/>
    </location>
</feature>
<reference evidence="2 3" key="1">
    <citation type="journal article" date="2015" name="Plant Cell">
        <title>Oil accumulation by the oleaginous diatom Fistulifera solaris as revealed by the genome and transcriptome.</title>
        <authorList>
            <person name="Tanaka T."/>
            <person name="Maeda Y."/>
            <person name="Veluchamy A."/>
            <person name="Tanaka M."/>
            <person name="Abida H."/>
            <person name="Marechal E."/>
            <person name="Bowler C."/>
            <person name="Muto M."/>
            <person name="Sunaga Y."/>
            <person name="Tanaka M."/>
            <person name="Yoshino T."/>
            <person name="Taniguchi T."/>
            <person name="Fukuda Y."/>
            <person name="Nemoto M."/>
            <person name="Matsumoto M."/>
            <person name="Wong P.S."/>
            <person name="Aburatani S."/>
            <person name="Fujibuchi W."/>
        </authorList>
    </citation>
    <scope>NUCLEOTIDE SEQUENCE [LARGE SCALE GENOMIC DNA]</scope>
    <source>
        <strain evidence="2 3">JPCC DA0580</strain>
    </source>
</reference>
<dbReference type="EMBL" id="BDSP01000259">
    <property type="protein sequence ID" value="GAX27594.1"/>
    <property type="molecule type" value="Genomic_DNA"/>
</dbReference>
<comment type="caution">
    <text evidence="2">The sequence shown here is derived from an EMBL/GenBank/DDBJ whole genome shotgun (WGS) entry which is preliminary data.</text>
</comment>
<gene>
    <name evidence="2" type="ORF">FisN_13Hh317</name>
</gene>
<dbReference type="AlphaFoldDB" id="A0A1Z5KMP2"/>
<dbReference type="InParanoid" id="A0A1Z5KMP2"/>
<protein>
    <submittedName>
        <fullName evidence="2">Uncharacterized protein</fullName>
    </submittedName>
</protein>
<sequence length="561" mass="64746">MNNEQDRIAFLEQQLAQQAEENFELQAALAVAEAECQHQIQLVERQLQHTERHLRDQLRRSQHEANLARAQNKQQQQQRIPHTIVAPTPPATTLLPLQVSQIPTPVHKESCGMTLARHLLLVDRQTPFTPLLLQMVAKNRPISARDVVSDCLDFVCAVPEWQAEHLEALYSILQLSPPTQTSTSRTSRRIRRRGEFVPLQQEEWKNPLWSPTVGMEPAHRPRNSRVEILLQRIRETCILQTHDLELSMAGMKIICLFLEHEDVWSLRMQLLQLFRRAALWLIRRGNVVLRLIHPESSLNDEKGNNNEQETTEPYPFSKRHKTRLIQEWLSVCLATLVEFWNHSRRDAVRYGFWTQTESSSSYGGPVREVMATVLDLMERVLLPNSALLTSNLTMACVSWLHAMLQTNSAAHWLLSQMPTSQSTPETWHRAGSAVGVMVKLSHAVVVEQERQAENGVDPNIWNPVRDQSICFMQGILRMVQSQRREWEEQSEQPKKPPSFSSLVAYEYPELYTSIVTSLLYVDTEGLVVSSDVQSMLQQQLEEFKMDQQEREDQAYLSMIKQ</sequence>
<evidence type="ECO:0000313" key="3">
    <source>
        <dbReference type="Proteomes" id="UP000198406"/>
    </source>
</evidence>
<keyword evidence="3" id="KW-1185">Reference proteome</keyword>
<evidence type="ECO:0000313" key="2">
    <source>
        <dbReference type="EMBL" id="GAX27594.1"/>
    </source>
</evidence>
<dbReference type="Proteomes" id="UP000198406">
    <property type="component" value="Unassembled WGS sequence"/>
</dbReference>
<accession>A0A1Z5KMP2</accession>
<evidence type="ECO:0000256" key="1">
    <source>
        <dbReference type="SAM" id="Coils"/>
    </source>
</evidence>
<proteinExistence type="predicted"/>
<keyword evidence="1" id="KW-0175">Coiled coil</keyword>